<dbReference type="EMBL" id="JACHOP010000001">
    <property type="protein sequence ID" value="MBB5755332.1"/>
    <property type="molecule type" value="Genomic_DNA"/>
</dbReference>
<dbReference type="GO" id="GO:0020037">
    <property type="term" value="F:heme binding"/>
    <property type="evidence" value="ECO:0007669"/>
    <property type="project" value="InterPro"/>
</dbReference>
<dbReference type="GO" id="GO:0009055">
    <property type="term" value="F:electron transfer activity"/>
    <property type="evidence" value="ECO:0007669"/>
    <property type="project" value="InterPro"/>
</dbReference>
<dbReference type="Proteomes" id="UP000583454">
    <property type="component" value="Unassembled WGS sequence"/>
</dbReference>
<dbReference type="Gene3D" id="1.10.760.10">
    <property type="entry name" value="Cytochrome c-like domain"/>
    <property type="match status" value="1"/>
</dbReference>
<evidence type="ECO:0000313" key="1">
    <source>
        <dbReference type="EMBL" id="MBB5755332.1"/>
    </source>
</evidence>
<dbReference type="AlphaFoldDB" id="A0A840ZBT0"/>
<evidence type="ECO:0000313" key="2">
    <source>
        <dbReference type="Proteomes" id="UP000583454"/>
    </source>
</evidence>
<keyword evidence="2" id="KW-1185">Reference proteome</keyword>
<dbReference type="RefSeq" id="WP_183562957.1">
    <property type="nucleotide sequence ID" value="NZ_JACHOP010000001.1"/>
</dbReference>
<reference evidence="1 2" key="1">
    <citation type="submission" date="2020-08" db="EMBL/GenBank/DDBJ databases">
        <title>Genomic Encyclopedia of Type Strains, Phase IV (KMG-IV): sequencing the most valuable type-strain genomes for metagenomic binning, comparative biology and taxonomic classification.</title>
        <authorList>
            <person name="Goeker M."/>
        </authorList>
    </citation>
    <scope>NUCLEOTIDE SEQUENCE [LARGE SCALE GENOMIC DNA]</scope>
    <source>
        <strain evidence="1 2">DSM 2163</strain>
    </source>
</reference>
<organism evidence="1 2">
    <name type="scientific">Methylorubrum rhodinum</name>
    <dbReference type="NCBI Taxonomy" id="29428"/>
    <lineage>
        <taxon>Bacteria</taxon>
        <taxon>Pseudomonadati</taxon>
        <taxon>Pseudomonadota</taxon>
        <taxon>Alphaproteobacteria</taxon>
        <taxon>Hyphomicrobiales</taxon>
        <taxon>Methylobacteriaceae</taxon>
        <taxon>Methylorubrum</taxon>
    </lineage>
</organism>
<gene>
    <name evidence="1" type="ORF">HNR00_000021</name>
</gene>
<dbReference type="InterPro" id="IPR036909">
    <property type="entry name" value="Cyt_c-like_dom_sf"/>
</dbReference>
<name>A0A840ZBT0_9HYPH</name>
<protein>
    <submittedName>
        <fullName evidence="1">Cytochrome c553</fullName>
    </submittedName>
</protein>
<proteinExistence type="predicted"/>
<sequence length="108" mass="10759">MSRPPFPAGGAACAARLVLAASSGAGRAEPAPPGAASCRACHGPETDGAFADLGSLSARAIEEALAAYRSGARAGTVMPRIARGFSADEARALARALGRDPEPEEAAR</sequence>
<accession>A0A840ZBT0</accession>
<dbReference type="SUPFAM" id="SSF46626">
    <property type="entry name" value="Cytochrome c"/>
    <property type="match status" value="1"/>
</dbReference>
<comment type="caution">
    <text evidence="1">The sequence shown here is derived from an EMBL/GenBank/DDBJ whole genome shotgun (WGS) entry which is preliminary data.</text>
</comment>